<sequence length="80" mass="8566">MTSPETQNSFDPADLTFVTSGVTDQEAAAVTAVLRALLRAESDTLHAATPHGAKTAWQDSQRPLRTALARGEGRWRGFGV</sequence>
<keyword evidence="2" id="KW-1185">Reference proteome</keyword>
<dbReference type="OrthoDB" id="5123691at2"/>
<reference evidence="1 2" key="1">
    <citation type="submission" date="2018-05" db="EMBL/GenBank/DDBJ databases">
        <title>Genetic diversity of glacier-inhabiting Cryobacterium bacteria in China and description of Cryobacterium mengkeensis sp. nov. and Arthrobacter glacialis sp. nov.</title>
        <authorList>
            <person name="Liu Q."/>
            <person name="Xin Y.-H."/>
        </authorList>
    </citation>
    <scope>NUCLEOTIDE SEQUENCE [LARGE SCALE GENOMIC DNA]</scope>
    <source>
        <strain evidence="1 2">SK-1</strain>
    </source>
</reference>
<dbReference type="EMBL" id="QHLY01000009">
    <property type="protein sequence ID" value="PXA70107.1"/>
    <property type="molecule type" value="Genomic_DNA"/>
</dbReference>
<evidence type="ECO:0008006" key="3">
    <source>
        <dbReference type="Google" id="ProtNLM"/>
    </source>
</evidence>
<accession>A0A317ZW63</accession>
<comment type="caution">
    <text evidence="1">The sequence shown here is derived from an EMBL/GenBank/DDBJ whole genome shotgun (WGS) entry which is preliminary data.</text>
</comment>
<evidence type="ECO:0000313" key="1">
    <source>
        <dbReference type="EMBL" id="PXA70107.1"/>
    </source>
</evidence>
<dbReference type="AlphaFoldDB" id="A0A317ZW63"/>
<dbReference type="RefSeq" id="WP_110126581.1">
    <property type="nucleotide sequence ID" value="NZ_QHLY01000009.1"/>
</dbReference>
<evidence type="ECO:0000313" key="2">
    <source>
        <dbReference type="Proteomes" id="UP000246722"/>
    </source>
</evidence>
<dbReference type="InterPro" id="IPR032716">
    <property type="entry name" value="ACC_epsilon"/>
</dbReference>
<name>A0A317ZW63_9MICO</name>
<dbReference type="Proteomes" id="UP000246722">
    <property type="component" value="Unassembled WGS sequence"/>
</dbReference>
<dbReference type="Pfam" id="PF13822">
    <property type="entry name" value="ACC_epsilon"/>
    <property type="match status" value="1"/>
</dbReference>
<dbReference type="GO" id="GO:0004658">
    <property type="term" value="F:propionyl-CoA carboxylase activity"/>
    <property type="evidence" value="ECO:0007669"/>
    <property type="project" value="InterPro"/>
</dbReference>
<proteinExistence type="predicted"/>
<protein>
    <recommendedName>
        <fullName evidence="3">Acyl-CoA carboxylase subunit epsilon</fullName>
    </recommendedName>
</protein>
<organism evidence="1 2">
    <name type="scientific">Cryobacterium arcticum</name>
    <dbReference type="NCBI Taxonomy" id="670052"/>
    <lineage>
        <taxon>Bacteria</taxon>
        <taxon>Bacillati</taxon>
        <taxon>Actinomycetota</taxon>
        <taxon>Actinomycetes</taxon>
        <taxon>Micrococcales</taxon>
        <taxon>Microbacteriaceae</taxon>
        <taxon>Cryobacterium</taxon>
    </lineage>
</organism>
<dbReference type="GO" id="GO:0003989">
    <property type="term" value="F:acetyl-CoA carboxylase activity"/>
    <property type="evidence" value="ECO:0007669"/>
    <property type="project" value="InterPro"/>
</dbReference>
<gene>
    <name evidence="1" type="ORF">CTB96_08965</name>
</gene>